<dbReference type="GO" id="GO:0051536">
    <property type="term" value="F:iron-sulfur cluster binding"/>
    <property type="evidence" value="ECO:0007669"/>
    <property type="project" value="UniProtKB-KW"/>
</dbReference>
<dbReference type="SFLD" id="SFLDS00029">
    <property type="entry name" value="Radical_SAM"/>
    <property type="match status" value="1"/>
</dbReference>
<dbReference type="Gene3D" id="3.20.20.70">
    <property type="entry name" value="Aldolase class I"/>
    <property type="match status" value="1"/>
</dbReference>
<dbReference type="PANTHER" id="PTHR43524:SF1">
    <property type="entry name" value="RADICAL SAM SUPERFAMILY PROTEIN"/>
    <property type="match status" value="1"/>
</dbReference>
<dbReference type="SUPFAM" id="SSF102114">
    <property type="entry name" value="Radical SAM enzymes"/>
    <property type="match status" value="1"/>
</dbReference>
<dbReference type="InterPro" id="IPR013785">
    <property type="entry name" value="Aldolase_TIM"/>
</dbReference>
<dbReference type="GO" id="GO:0003824">
    <property type="term" value="F:catalytic activity"/>
    <property type="evidence" value="ECO:0007669"/>
    <property type="project" value="InterPro"/>
</dbReference>
<dbReference type="AlphaFoldDB" id="A0A7L5EGV7"/>
<dbReference type="Proteomes" id="UP000501982">
    <property type="component" value="Chromosome"/>
</dbReference>
<name>A0A7L5EGV7_PARDI</name>
<evidence type="ECO:0000256" key="4">
    <source>
        <dbReference type="ARBA" id="ARBA00023004"/>
    </source>
</evidence>
<evidence type="ECO:0000313" key="8">
    <source>
        <dbReference type="Proteomes" id="UP000501982"/>
    </source>
</evidence>
<evidence type="ECO:0000256" key="1">
    <source>
        <dbReference type="ARBA" id="ARBA00001966"/>
    </source>
</evidence>
<keyword evidence="2" id="KW-0949">S-adenosyl-L-methionine</keyword>
<dbReference type="SFLD" id="SFLDG01067">
    <property type="entry name" value="SPASM/twitch_domain_containing"/>
    <property type="match status" value="1"/>
</dbReference>
<dbReference type="PROSITE" id="PS51918">
    <property type="entry name" value="RADICAL_SAM"/>
    <property type="match status" value="1"/>
</dbReference>
<accession>A0A7L5EGV7</accession>
<dbReference type="RefSeq" id="WP_036615193.1">
    <property type="nucleotide sequence ID" value="NZ_CP051672.1"/>
</dbReference>
<dbReference type="InterPro" id="IPR007197">
    <property type="entry name" value="rSAM"/>
</dbReference>
<dbReference type="EMBL" id="CP051672">
    <property type="protein sequence ID" value="QJE29300.1"/>
    <property type="molecule type" value="Genomic_DNA"/>
</dbReference>
<evidence type="ECO:0000313" key="7">
    <source>
        <dbReference type="EMBL" id="QJE29300.1"/>
    </source>
</evidence>
<feature type="domain" description="Radical SAM core" evidence="6">
    <location>
        <begin position="52"/>
        <end position="270"/>
    </location>
</feature>
<keyword evidence="5" id="KW-0411">Iron-sulfur</keyword>
<organism evidence="7 8">
    <name type="scientific">Parabacteroides distasonis</name>
    <dbReference type="NCBI Taxonomy" id="823"/>
    <lineage>
        <taxon>Bacteria</taxon>
        <taxon>Pseudomonadati</taxon>
        <taxon>Bacteroidota</taxon>
        <taxon>Bacteroidia</taxon>
        <taxon>Bacteroidales</taxon>
        <taxon>Tannerellaceae</taxon>
        <taxon>Parabacteroides</taxon>
    </lineage>
</organism>
<dbReference type="CDD" id="cd01335">
    <property type="entry name" value="Radical_SAM"/>
    <property type="match status" value="1"/>
</dbReference>
<comment type="cofactor">
    <cofactor evidence="1">
        <name>[4Fe-4S] cluster</name>
        <dbReference type="ChEBI" id="CHEBI:49883"/>
    </cofactor>
</comment>
<reference evidence="7 8" key="1">
    <citation type="submission" date="2020-04" db="EMBL/GenBank/DDBJ databases">
        <title>Complete Genomes and Methylome analysis of CBBP consortium that reverse antibiotic-induced susceptibility to vancomycin-resistant Enterococcus faecium infection.</title>
        <authorList>
            <person name="Fomenkov A."/>
            <person name="Zhang Z."/>
            <person name="Pamer E."/>
            <person name="Roberts R.J."/>
        </authorList>
    </citation>
    <scope>NUCLEOTIDE SEQUENCE [LARGE SCALE GENOMIC DNA]</scope>
    <source>
        <strain evidence="8">CBBP</strain>
    </source>
</reference>
<evidence type="ECO:0000256" key="5">
    <source>
        <dbReference type="ARBA" id="ARBA00023014"/>
    </source>
</evidence>
<keyword evidence="3" id="KW-0479">Metal-binding</keyword>
<gene>
    <name evidence="7" type="ORF">HHO38_13710</name>
</gene>
<evidence type="ECO:0000256" key="2">
    <source>
        <dbReference type="ARBA" id="ARBA00022691"/>
    </source>
</evidence>
<dbReference type="PANTHER" id="PTHR43524">
    <property type="entry name" value="RADICAL SAM SUPERFAMILY PROTEIN"/>
    <property type="match status" value="1"/>
</dbReference>
<dbReference type="Pfam" id="PF04055">
    <property type="entry name" value="Radical_SAM"/>
    <property type="match status" value="1"/>
</dbReference>
<proteinExistence type="predicted"/>
<keyword evidence="4" id="KW-0408">Iron</keyword>
<dbReference type="GO" id="GO:0046872">
    <property type="term" value="F:metal ion binding"/>
    <property type="evidence" value="ECO:0007669"/>
    <property type="project" value="UniProtKB-KW"/>
</dbReference>
<sequence>MRFNEYIATARTSSRIFKECSPRLIWKFMYNFGWRNFRNMAAFEKRQALGAPFFPAFVMISITESCNLSCSGCWVSAGGRKALSIAQLNGIITESKRQGSYFFGILGGEPLMYKGLLETMEKHSDCYFQLFTNATLLTEEVAFRLKKMGNVTPLISIEGLKDESDIRRGKDGVLDRTIRGVRACRKARLIFGVAASICRSNYEDLVSRAHIERMAREGALYLWYYIYRPVGAVPNVENALTKEQIRDFRRFIVEQRRDAPLFIIDTYWDDKGKALCPAATGMSHHISPSGAVEFCPPLQMARDFINGDASNLVELFRDSRFLADLRKMTAETSRGCILLEDPGKMWRFLEQQGAIDTTTRGTVREEYKKMNPAPGHDMEGEEIPEQNVFYRLLKKKYFFGFGAYG</sequence>
<protein>
    <submittedName>
        <fullName evidence="7">Radical SAM protein</fullName>
    </submittedName>
</protein>
<evidence type="ECO:0000256" key="3">
    <source>
        <dbReference type="ARBA" id="ARBA00022723"/>
    </source>
</evidence>
<dbReference type="InterPro" id="IPR058240">
    <property type="entry name" value="rSAM_sf"/>
</dbReference>
<evidence type="ECO:0000259" key="6">
    <source>
        <dbReference type="PROSITE" id="PS51918"/>
    </source>
</evidence>